<evidence type="ECO:0000256" key="4">
    <source>
        <dbReference type="ARBA" id="ARBA00022840"/>
    </source>
</evidence>
<sequence>MLISIRDVSKSYKVGEIQTDALKNINLNVEQGEFVVILGPSGSGKSTLLHVSGGLDEVNQGEILVNGQQITNMTSSQLTCFRRQELGFVFQQYNLMPNMTVLENVEVGARLSQNHLDVHEVLKEVMLEEYVGQFPYQLSGGQQQRVAIARAIAKNPSILFCDEPTGALDEETGKTVLEVLQRINEEFKTTIFLITHNLGIAEIADKVVRMRSGEIIDVTQNQDKKRAKEVSWV</sequence>
<dbReference type="InterPro" id="IPR017911">
    <property type="entry name" value="MacB-like_ATP-bd"/>
</dbReference>
<keyword evidence="4 5" id="KW-0067">ATP-binding</keyword>
<dbReference type="GO" id="GO:0022857">
    <property type="term" value="F:transmembrane transporter activity"/>
    <property type="evidence" value="ECO:0007669"/>
    <property type="project" value="UniProtKB-ARBA"/>
</dbReference>
<dbReference type="GO" id="GO:0098796">
    <property type="term" value="C:membrane protein complex"/>
    <property type="evidence" value="ECO:0007669"/>
    <property type="project" value="UniProtKB-ARBA"/>
</dbReference>
<dbReference type="InterPro" id="IPR003593">
    <property type="entry name" value="AAA+_ATPase"/>
</dbReference>
<dbReference type="EMBL" id="WMQE01000003">
    <property type="protein sequence ID" value="MTK20228.1"/>
    <property type="molecule type" value="Genomic_DNA"/>
</dbReference>
<dbReference type="FunFam" id="3.40.50.300:FF:000032">
    <property type="entry name" value="Export ABC transporter ATP-binding protein"/>
    <property type="match status" value="1"/>
</dbReference>
<dbReference type="SUPFAM" id="SSF52540">
    <property type="entry name" value="P-loop containing nucleoside triphosphate hydrolases"/>
    <property type="match status" value="1"/>
</dbReference>
<comment type="caution">
    <text evidence="5">The sequence shown here is derived from an EMBL/GenBank/DDBJ whole genome shotgun (WGS) entry which is preliminary data.</text>
</comment>
<organism evidence="5 6">
    <name type="scientific">Turicibacter sanguinis</name>
    <dbReference type="NCBI Taxonomy" id="154288"/>
    <lineage>
        <taxon>Bacteria</taxon>
        <taxon>Bacillati</taxon>
        <taxon>Bacillota</taxon>
        <taxon>Erysipelotrichia</taxon>
        <taxon>Erysipelotrichales</taxon>
        <taxon>Turicibacteraceae</taxon>
        <taxon>Turicibacter</taxon>
    </lineage>
</organism>
<comment type="similarity">
    <text evidence="1">Belongs to the ABC transporter superfamily.</text>
</comment>
<evidence type="ECO:0000313" key="5">
    <source>
        <dbReference type="EMBL" id="MTK20228.1"/>
    </source>
</evidence>
<evidence type="ECO:0000313" key="6">
    <source>
        <dbReference type="Proteomes" id="UP000487649"/>
    </source>
</evidence>
<dbReference type="PROSITE" id="PS00211">
    <property type="entry name" value="ABC_TRANSPORTER_1"/>
    <property type="match status" value="1"/>
</dbReference>
<dbReference type="AlphaFoldDB" id="A0A173TBD7"/>
<keyword evidence="3" id="KW-0547">Nucleotide-binding</keyword>
<evidence type="ECO:0000256" key="2">
    <source>
        <dbReference type="ARBA" id="ARBA00022448"/>
    </source>
</evidence>
<dbReference type="PANTHER" id="PTHR42798:SF2">
    <property type="entry name" value="ABC TRANSPORTER ATP-BINDING PROTEIN MG467-RELATED"/>
    <property type="match status" value="1"/>
</dbReference>
<dbReference type="Gene3D" id="3.40.50.300">
    <property type="entry name" value="P-loop containing nucleotide triphosphate hydrolases"/>
    <property type="match status" value="1"/>
</dbReference>
<dbReference type="SMART" id="SM00382">
    <property type="entry name" value="AAA"/>
    <property type="match status" value="1"/>
</dbReference>
<gene>
    <name evidence="5" type="ORF">GMA92_02090</name>
</gene>
<dbReference type="InterPro" id="IPR003439">
    <property type="entry name" value="ABC_transporter-like_ATP-bd"/>
</dbReference>
<dbReference type="GeneID" id="60058404"/>
<evidence type="ECO:0000256" key="3">
    <source>
        <dbReference type="ARBA" id="ARBA00022741"/>
    </source>
</evidence>
<dbReference type="PANTHER" id="PTHR42798">
    <property type="entry name" value="LIPOPROTEIN-RELEASING SYSTEM ATP-BINDING PROTEIN LOLD"/>
    <property type="match status" value="1"/>
</dbReference>
<keyword evidence="2" id="KW-0813">Transport</keyword>
<dbReference type="OrthoDB" id="9802264at2"/>
<protein>
    <submittedName>
        <fullName evidence="5">ATP-binding cassette domain-containing protein</fullName>
    </submittedName>
</protein>
<dbReference type="CDD" id="cd03255">
    <property type="entry name" value="ABC_MJ0796_LolCDE_FtsE"/>
    <property type="match status" value="1"/>
</dbReference>
<accession>A0A173TBD7</accession>
<dbReference type="InterPro" id="IPR027417">
    <property type="entry name" value="P-loop_NTPase"/>
</dbReference>
<dbReference type="InterPro" id="IPR017871">
    <property type="entry name" value="ABC_transporter-like_CS"/>
</dbReference>
<dbReference type="RefSeq" id="WP_006784492.1">
    <property type="nucleotide sequence ID" value="NZ_CABJBH010000002.1"/>
</dbReference>
<name>A0A173TBD7_9FIRM</name>
<dbReference type="GO" id="GO:0005524">
    <property type="term" value="F:ATP binding"/>
    <property type="evidence" value="ECO:0007669"/>
    <property type="project" value="UniProtKB-KW"/>
</dbReference>
<dbReference type="PROSITE" id="PS50893">
    <property type="entry name" value="ABC_TRANSPORTER_2"/>
    <property type="match status" value="1"/>
</dbReference>
<proteinExistence type="inferred from homology"/>
<dbReference type="Pfam" id="PF00005">
    <property type="entry name" value="ABC_tran"/>
    <property type="match status" value="1"/>
</dbReference>
<dbReference type="GO" id="GO:0016887">
    <property type="term" value="F:ATP hydrolysis activity"/>
    <property type="evidence" value="ECO:0007669"/>
    <property type="project" value="InterPro"/>
</dbReference>
<dbReference type="Proteomes" id="UP000487649">
    <property type="component" value="Unassembled WGS sequence"/>
</dbReference>
<reference evidence="5 6" key="1">
    <citation type="journal article" date="2019" name="Nat. Med.">
        <title>A library of human gut bacterial isolates paired with longitudinal multiomics data enables mechanistic microbiome research.</title>
        <authorList>
            <person name="Poyet M."/>
            <person name="Groussin M."/>
            <person name="Gibbons S.M."/>
            <person name="Avila-Pacheco J."/>
            <person name="Jiang X."/>
            <person name="Kearney S.M."/>
            <person name="Perrotta A.R."/>
            <person name="Berdy B."/>
            <person name="Zhao S."/>
            <person name="Lieberman T.D."/>
            <person name="Swanson P.K."/>
            <person name="Smith M."/>
            <person name="Roesemann S."/>
            <person name="Alexander J.E."/>
            <person name="Rich S.A."/>
            <person name="Livny J."/>
            <person name="Vlamakis H."/>
            <person name="Clish C."/>
            <person name="Bullock K."/>
            <person name="Deik A."/>
            <person name="Scott J."/>
            <person name="Pierce K.A."/>
            <person name="Xavier R.J."/>
            <person name="Alm E.J."/>
        </authorList>
    </citation>
    <scope>NUCLEOTIDE SEQUENCE [LARGE SCALE GENOMIC DNA]</scope>
    <source>
        <strain evidence="5 6">BIOML-A198</strain>
    </source>
</reference>
<evidence type="ECO:0000256" key="1">
    <source>
        <dbReference type="ARBA" id="ARBA00005417"/>
    </source>
</evidence>